<reference evidence="4" key="1">
    <citation type="submission" date="2022-03" db="EMBL/GenBank/DDBJ databases">
        <authorList>
            <person name="Tunstrom K."/>
        </authorList>
    </citation>
    <scope>NUCLEOTIDE SEQUENCE</scope>
</reference>
<evidence type="ECO:0000313" key="4">
    <source>
        <dbReference type="EMBL" id="CAH2100819.1"/>
    </source>
</evidence>
<protein>
    <recommendedName>
        <fullName evidence="3">DDE Tnp4 domain-containing protein</fullName>
    </recommendedName>
</protein>
<dbReference type="GO" id="GO:0046872">
    <property type="term" value="F:metal ion binding"/>
    <property type="evidence" value="ECO:0007669"/>
    <property type="project" value="UniProtKB-KW"/>
</dbReference>
<proteinExistence type="predicted"/>
<keyword evidence="5" id="KW-1185">Reference proteome</keyword>
<evidence type="ECO:0000256" key="2">
    <source>
        <dbReference type="ARBA" id="ARBA00022723"/>
    </source>
</evidence>
<dbReference type="Proteomes" id="UP001153954">
    <property type="component" value="Unassembled WGS sequence"/>
</dbReference>
<keyword evidence="2" id="KW-0479">Metal-binding</keyword>
<name>A0AAU9UMF1_EUPED</name>
<evidence type="ECO:0000313" key="5">
    <source>
        <dbReference type="Proteomes" id="UP001153954"/>
    </source>
</evidence>
<comment type="caution">
    <text evidence="4">The sequence shown here is derived from an EMBL/GenBank/DDBJ whole genome shotgun (WGS) entry which is preliminary data.</text>
</comment>
<organism evidence="4 5">
    <name type="scientific">Euphydryas editha</name>
    <name type="common">Edith's checkerspot</name>
    <dbReference type="NCBI Taxonomy" id="104508"/>
    <lineage>
        <taxon>Eukaryota</taxon>
        <taxon>Metazoa</taxon>
        <taxon>Ecdysozoa</taxon>
        <taxon>Arthropoda</taxon>
        <taxon>Hexapoda</taxon>
        <taxon>Insecta</taxon>
        <taxon>Pterygota</taxon>
        <taxon>Neoptera</taxon>
        <taxon>Endopterygota</taxon>
        <taxon>Lepidoptera</taxon>
        <taxon>Glossata</taxon>
        <taxon>Ditrysia</taxon>
        <taxon>Papilionoidea</taxon>
        <taxon>Nymphalidae</taxon>
        <taxon>Nymphalinae</taxon>
        <taxon>Euphydryas</taxon>
    </lineage>
</organism>
<feature type="domain" description="DDE Tnp4" evidence="3">
    <location>
        <begin position="6"/>
        <end position="65"/>
    </location>
</feature>
<evidence type="ECO:0000259" key="3">
    <source>
        <dbReference type="Pfam" id="PF13359"/>
    </source>
</evidence>
<comment type="cofactor">
    <cofactor evidence="1">
        <name>a divalent metal cation</name>
        <dbReference type="ChEBI" id="CHEBI:60240"/>
    </cofactor>
</comment>
<dbReference type="Pfam" id="PF13359">
    <property type="entry name" value="DDE_Tnp_4"/>
    <property type="match status" value="1"/>
</dbReference>
<dbReference type="EMBL" id="CAKOGL010000023">
    <property type="protein sequence ID" value="CAH2100819.1"/>
    <property type="molecule type" value="Genomic_DNA"/>
</dbReference>
<accession>A0AAU9UMF1</accession>
<evidence type="ECO:0000256" key="1">
    <source>
        <dbReference type="ARBA" id="ARBA00001968"/>
    </source>
</evidence>
<dbReference type="InterPro" id="IPR027806">
    <property type="entry name" value="HARBI1_dom"/>
</dbReference>
<dbReference type="AlphaFoldDB" id="A0AAU9UMF1"/>
<gene>
    <name evidence="4" type="ORF">EEDITHA_LOCUS15635</name>
</gene>
<sequence>MVVNCNCKGFSSINVQVVCDADLKIMDIVTRWCGSVYDSQIFRKSRLKQRFDASAFSGNNIFNGDEEERLVKSISGKRRRISTPSIDKYKPFIKNGYTRQYPDNSSNGDFVVYVEHLDREITLCNMNPLNLSSTMHEFI</sequence>